<dbReference type="SUPFAM" id="SSF51735">
    <property type="entry name" value="NAD(P)-binding Rossmann-fold domains"/>
    <property type="match status" value="1"/>
</dbReference>
<proteinExistence type="predicted"/>
<dbReference type="Gene3D" id="3.40.50.720">
    <property type="entry name" value="NAD(P)-binding Rossmann-like Domain"/>
    <property type="match status" value="1"/>
</dbReference>
<dbReference type="EMBL" id="WSZM01000264">
    <property type="protein sequence ID" value="KAF4036610.1"/>
    <property type="molecule type" value="Genomic_DNA"/>
</dbReference>
<keyword evidence="1" id="KW-0812">Transmembrane</keyword>
<dbReference type="AlphaFoldDB" id="A0A833T283"/>
<dbReference type="InterPro" id="IPR002347">
    <property type="entry name" value="SDR_fam"/>
</dbReference>
<protein>
    <submittedName>
        <fullName evidence="2">Short chain dehydrogenase</fullName>
    </submittedName>
</protein>
<dbReference type="GO" id="GO:0030148">
    <property type="term" value="P:sphingolipid biosynthetic process"/>
    <property type="evidence" value="ECO:0007669"/>
    <property type="project" value="TreeGrafter"/>
</dbReference>
<dbReference type="GO" id="GO:0047560">
    <property type="term" value="F:3-dehydrosphinganine reductase activity"/>
    <property type="evidence" value="ECO:0007669"/>
    <property type="project" value="TreeGrafter"/>
</dbReference>
<gene>
    <name evidence="2" type="ORF">GN244_ATG11320</name>
</gene>
<dbReference type="PRINTS" id="PR00081">
    <property type="entry name" value="GDHRDH"/>
</dbReference>
<dbReference type="PANTHER" id="PTHR43550:SF3">
    <property type="entry name" value="3-KETODIHYDROSPHINGOSINE REDUCTASE"/>
    <property type="match status" value="1"/>
</dbReference>
<dbReference type="Proteomes" id="UP000602510">
    <property type="component" value="Unassembled WGS sequence"/>
</dbReference>
<comment type="caution">
    <text evidence="2">The sequence shown here is derived from an EMBL/GenBank/DDBJ whole genome shotgun (WGS) entry which is preliminary data.</text>
</comment>
<keyword evidence="3" id="KW-1185">Reference proteome</keyword>
<dbReference type="Pfam" id="PF00106">
    <property type="entry name" value="adh_short"/>
    <property type="match status" value="1"/>
</dbReference>
<evidence type="ECO:0000256" key="1">
    <source>
        <dbReference type="SAM" id="Phobius"/>
    </source>
</evidence>
<organism evidence="2 3">
    <name type="scientific">Phytophthora infestans</name>
    <name type="common">Potato late blight agent</name>
    <name type="synonym">Botrytis infestans</name>
    <dbReference type="NCBI Taxonomy" id="4787"/>
    <lineage>
        <taxon>Eukaryota</taxon>
        <taxon>Sar</taxon>
        <taxon>Stramenopiles</taxon>
        <taxon>Oomycota</taxon>
        <taxon>Peronosporomycetes</taxon>
        <taxon>Peronosporales</taxon>
        <taxon>Peronosporaceae</taxon>
        <taxon>Phytophthora</taxon>
    </lineage>
</organism>
<name>A0A833T283_PHYIN</name>
<accession>A0A833T283</accession>
<sequence>MKAKSSPLCTSLRTTDSPLHHKMESGWIALIVLVGACIFSWLWSLLTAPRFSVHGKHVLFTGTETPLGLAVAKKYVKKGANVTLIGPAMEILEATQSELQLPERMPQCSCSSVSSWTWSEWNRQSKRLTPRATDHVVYAASRRIKPGYFWEQDVASMKEAMDVNYLGAVAALPAMIKAKTRGRIVFVSSVDSLEFPVGCGACSGSKSAIRGLADSSRNELLQYNMSVAVFYPGTSSYNLLDTSKGFETPIICNDATDERLFHIHRSKSGSNEIYSITTTWNGFLLRMLSNGVEPRNNTFLEWIFVFFAGCYHFLRQKVKERSLKAPPRAGGTAAHV</sequence>
<evidence type="ECO:0000313" key="3">
    <source>
        <dbReference type="Proteomes" id="UP000602510"/>
    </source>
</evidence>
<feature type="transmembrane region" description="Helical" evidence="1">
    <location>
        <begin position="27"/>
        <end position="46"/>
    </location>
</feature>
<dbReference type="PANTHER" id="PTHR43550">
    <property type="entry name" value="3-KETODIHYDROSPHINGOSINE REDUCTASE"/>
    <property type="match status" value="1"/>
</dbReference>
<reference evidence="2" key="1">
    <citation type="submission" date="2020-04" db="EMBL/GenBank/DDBJ databases">
        <title>Hybrid Assembly of Korean Phytophthora infestans isolates.</title>
        <authorList>
            <person name="Prokchorchik M."/>
            <person name="Lee Y."/>
            <person name="Seo J."/>
            <person name="Cho J.-H."/>
            <person name="Park Y.-E."/>
            <person name="Jang D.-C."/>
            <person name="Im J.-S."/>
            <person name="Choi J.-G."/>
            <person name="Park H.-J."/>
            <person name="Lee G.-B."/>
            <person name="Lee Y.-G."/>
            <person name="Hong S.-Y."/>
            <person name="Cho K."/>
            <person name="Sohn K.H."/>
        </authorList>
    </citation>
    <scope>NUCLEOTIDE SEQUENCE</scope>
    <source>
        <strain evidence="2">KR_1_A1</strain>
    </source>
</reference>
<dbReference type="GO" id="GO:0006666">
    <property type="term" value="P:3-keto-sphinganine metabolic process"/>
    <property type="evidence" value="ECO:0007669"/>
    <property type="project" value="TreeGrafter"/>
</dbReference>
<keyword evidence="1" id="KW-1133">Transmembrane helix</keyword>
<dbReference type="GO" id="GO:0005789">
    <property type="term" value="C:endoplasmic reticulum membrane"/>
    <property type="evidence" value="ECO:0007669"/>
    <property type="project" value="TreeGrafter"/>
</dbReference>
<dbReference type="InterPro" id="IPR036291">
    <property type="entry name" value="NAD(P)-bd_dom_sf"/>
</dbReference>
<keyword evidence="1" id="KW-0472">Membrane</keyword>
<evidence type="ECO:0000313" key="2">
    <source>
        <dbReference type="EMBL" id="KAF4036610.1"/>
    </source>
</evidence>